<dbReference type="Pfam" id="PF07250">
    <property type="entry name" value="Glyoxal_oxid_N"/>
    <property type="match status" value="1"/>
</dbReference>
<dbReference type="InterPro" id="IPR037293">
    <property type="entry name" value="Gal_Oxidase_central_sf"/>
</dbReference>
<dbReference type="PROSITE" id="PS51212">
    <property type="entry name" value="WSC"/>
    <property type="match status" value="5"/>
</dbReference>
<feature type="domain" description="WSC" evidence="3">
    <location>
        <begin position="610"/>
        <end position="707"/>
    </location>
</feature>
<dbReference type="Gene3D" id="2.130.10.80">
    <property type="entry name" value="Galactose oxidase/kelch, beta-propeller"/>
    <property type="match status" value="1"/>
</dbReference>
<feature type="domain" description="WSC" evidence="3">
    <location>
        <begin position="499"/>
        <end position="592"/>
    </location>
</feature>
<keyword evidence="1" id="KW-0732">Signal</keyword>
<dbReference type="InterPro" id="IPR013783">
    <property type="entry name" value="Ig-like_fold"/>
</dbReference>
<dbReference type="CDD" id="cd02851">
    <property type="entry name" value="E_set_GO_C"/>
    <property type="match status" value="1"/>
</dbReference>
<evidence type="ECO:0000313" key="5">
    <source>
        <dbReference type="Proteomes" id="UP001321749"/>
    </source>
</evidence>
<dbReference type="InterPro" id="IPR015202">
    <property type="entry name" value="GO-like_E_set"/>
</dbReference>
<dbReference type="PANTHER" id="PTHR32208:SF105">
    <property type="entry name" value="COPPER RADICAL OXIDASE"/>
    <property type="match status" value="1"/>
</dbReference>
<dbReference type="InterPro" id="IPR009880">
    <property type="entry name" value="Glyoxal_oxidase_N"/>
</dbReference>
<dbReference type="SUPFAM" id="SSF81296">
    <property type="entry name" value="E set domains"/>
    <property type="match status" value="1"/>
</dbReference>
<dbReference type="InterPro" id="IPR002889">
    <property type="entry name" value="WSC_carb-bd"/>
</dbReference>
<accession>A0AAV9HZ77</accession>
<sequence length="1226" mass="129581">MAKPWAPSHEQERTTEAWLSVPARLVLRDPATPAPSQNGAHATREHCEATLADILSRCVYIYIRCDDLPTPPLLGTFSLTRGLFKPDVRYLPCCPSPRQNALYRAFNFFTMRASPARALLSTLVLSSLSLAQLTIPANLPGQWAYEGCYTDVPGRSLTGPSYVSGTAMDNEACIAFCANAGYVYAGTEYSSECFCGNAIASTATKVADTVCNMACSGNSTQPCGAGSRLSVFHTTEDLGPKANPGVNGFVHMGCYSEGTTGRTLTYGVNAIPGAEMTVAKCTAACRAANYILAGVEYGGECFCGNTISNGGAPSTGCTMTCNGNSTEFCGAGSRLNVYNYQNQYSSVVVPPTGSSTAPATGTGTAAPVPAGPSQPGEIDNYSWYQCRTEATGARALSGATFAADTMTLEDCRAFCSAYAYFGVEYARECYCGNSFNAGSVAAPAAECSMTCAGNPSQYCGAGNRLSVYVKNGTSIPSGTSTGAPSSTSAPPSPTGLPEGWSYQGCWIDGRNGRILTHQVPDSATNSQTQCANTCAGLGYSISGTEYSQQCFCGNAIYNGGVKTAESDCGTACPGNPAQKCGGGDRMNIVSNGTPEAYAPPAPQLGGLNGSWTYQGCVEDNLNNKRTFYWELHFPGVMTPNMCLNRCRDFGYHAAGLEYGEECYCGDPANIATRGATFRPESECAIPCVGNASAICGGLSRLTTYFWTGTPLYSWTFPQDWRAGQYQFFVNGVNIPLIAQETVTGKVTFLSKGGTGPGNETGAYELDIQTKTFRELHIKTDVFCAAGITLPDKAGRQLNIGGWSGDSTYGTRLYWPNGSPGVPGTHDWEENVNVLKLQAGRWYPSAMVMTNGSVMVIGGSIGSNDAATPSIEVLPSTGTKPLYMDWLARTHPNNLYPFLAIMPKSGGIFVQYWNEARILDPVTFDTIKTLPNAPGAVNDDKGGRTYPLEGAAVLLPQKWPYTADIEFLTCGGSTEGPGNALDNCVSIAPEAANPKWVLERLPSFRVMSCMAPLPDGTYLIANGAQHGVAGFGLGTQPNLNALLYDPAKPYGSRITVMANTTIARMYHSEAITLLDGRVLISGSNPEDGVNPEEYRVEVFVPPYLLSGLPRPTFAIANKDWGYGQVNIPFTLGVAQQNGPITVTLLGSVASTHGNSMGARTIMPRVSCDGTACQVDAPPDGKVAPPGWYQMFVLDGGVPAVGVYVRIGGDPAGLGNWPQGPDFTRPGL</sequence>
<evidence type="ECO:0000256" key="1">
    <source>
        <dbReference type="ARBA" id="ARBA00022729"/>
    </source>
</evidence>
<evidence type="ECO:0000259" key="3">
    <source>
        <dbReference type="PROSITE" id="PS51212"/>
    </source>
</evidence>
<feature type="region of interest" description="Disordered" evidence="2">
    <location>
        <begin position="478"/>
        <end position="497"/>
    </location>
</feature>
<feature type="domain" description="WSC" evidence="3">
    <location>
        <begin position="248"/>
        <end position="341"/>
    </location>
</feature>
<dbReference type="AlphaFoldDB" id="A0AAV9HZ77"/>
<dbReference type="Proteomes" id="UP001321749">
    <property type="component" value="Unassembled WGS sequence"/>
</dbReference>
<comment type="caution">
    <text evidence="4">The sequence shown here is derived from an EMBL/GenBank/DDBJ whole genome shotgun (WGS) entry which is preliminary data.</text>
</comment>
<reference evidence="4" key="1">
    <citation type="journal article" date="2023" name="Mol. Phylogenet. Evol.">
        <title>Genome-scale phylogeny and comparative genomics of the fungal order Sordariales.</title>
        <authorList>
            <person name="Hensen N."/>
            <person name="Bonometti L."/>
            <person name="Westerberg I."/>
            <person name="Brannstrom I.O."/>
            <person name="Guillou S."/>
            <person name="Cros-Aarteil S."/>
            <person name="Calhoun S."/>
            <person name="Haridas S."/>
            <person name="Kuo A."/>
            <person name="Mondo S."/>
            <person name="Pangilinan J."/>
            <person name="Riley R."/>
            <person name="LaButti K."/>
            <person name="Andreopoulos B."/>
            <person name="Lipzen A."/>
            <person name="Chen C."/>
            <person name="Yan M."/>
            <person name="Daum C."/>
            <person name="Ng V."/>
            <person name="Clum A."/>
            <person name="Steindorff A."/>
            <person name="Ohm R.A."/>
            <person name="Martin F."/>
            <person name="Silar P."/>
            <person name="Natvig D.O."/>
            <person name="Lalanne C."/>
            <person name="Gautier V."/>
            <person name="Ament-Velasquez S.L."/>
            <person name="Kruys A."/>
            <person name="Hutchinson M.I."/>
            <person name="Powell A.J."/>
            <person name="Barry K."/>
            <person name="Miller A.N."/>
            <person name="Grigoriev I.V."/>
            <person name="Debuchy R."/>
            <person name="Gladieux P."/>
            <person name="Hiltunen Thoren M."/>
            <person name="Johannesson H."/>
        </authorList>
    </citation>
    <scope>NUCLEOTIDE SEQUENCE</scope>
    <source>
        <strain evidence="4">PSN324</strain>
    </source>
</reference>
<dbReference type="SUPFAM" id="SSF50965">
    <property type="entry name" value="Galactose oxidase, central domain"/>
    <property type="match status" value="1"/>
</dbReference>
<dbReference type="Gene3D" id="2.60.40.10">
    <property type="entry name" value="Immunoglobulins"/>
    <property type="match status" value="1"/>
</dbReference>
<dbReference type="SMART" id="SM00321">
    <property type="entry name" value="WSC"/>
    <property type="match status" value="5"/>
</dbReference>
<feature type="compositionally biased region" description="Low complexity" evidence="2">
    <location>
        <begin position="478"/>
        <end position="489"/>
    </location>
</feature>
<dbReference type="InterPro" id="IPR011043">
    <property type="entry name" value="Gal_Oxase/kelch_b-propeller"/>
</dbReference>
<evidence type="ECO:0000256" key="2">
    <source>
        <dbReference type="SAM" id="MobiDB-lite"/>
    </source>
</evidence>
<dbReference type="PANTHER" id="PTHR32208">
    <property type="entry name" value="SECRETED PROTEIN-RELATED"/>
    <property type="match status" value="1"/>
</dbReference>
<dbReference type="InterPro" id="IPR014756">
    <property type="entry name" value="Ig_E-set"/>
</dbReference>
<reference evidence="4" key="2">
    <citation type="submission" date="2023-06" db="EMBL/GenBank/DDBJ databases">
        <authorList>
            <consortium name="Lawrence Berkeley National Laboratory"/>
            <person name="Mondo S.J."/>
            <person name="Hensen N."/>
            <person name="Bonometti L."/>
            <person name="Westerberg I."/>
            <person name="Brannstrom I.O."/>
            <person name="Guillou S."/>
            <person name="Cros-Aarteil S."/>
            <person name="Calhoun S."/>
            <person name="Haridas S."/>
            <person name="Kuo A."/>
            <person name="Pangilinan J."/>
            <person name="Riley R."/>
            <person name="Labutti K."/>
            <person name="Andreopoulos B."/>
            <person name="Lipzen A."/>
            <person name="Chen C."/>
            <person name="Yanf M."/>
            <person name="Daum C."/>
            <person name="Ng V."/>
            <person name="Clum A."/>
            <person name="Steindorff A."/>
            <person name="Ohm R."/>
            <person name="Martin F."/>
            <person name="Silar P."/>
            <person name="Natvig D."/>
            <person name="Lalanne C."/>
            <person name="Gautier V."/>
            <person name="Ament-Velasquez S.L."/>
            <person name="Kruys A."/>
            <person name="Hutchinson M.I."/>
            <person name="Powell A.J."/>
            <person name="Barry K."/>
            <person name="Miller A.N."/>
            <person name="Grigoriev I.V."/>
            <person name="Debuchy R."/>
            <person name="Gladieux P."/>
            <person name="Thoren M.H."/>
            <person name="Johannesson H."/>
        </authorList>
    </citation>
    <scope>NUCLEOTIDE SEQUENCE</scope>
    <source>
        <strain evidence="4">PSN324</strain>
    </source>
</reference>
<dbReference type="EMBL" id="MU864944">
    <property type="protein sequence ID" value="KAK4464848.1"/>
    <property type="molecule type" value="Genomic_DNA"/>
</dbReference>
<proteinExistence type="predicted"/>
<dbReference type="Pfam" id="PF01822">
    <property type="entry name" value="WSC"/>
    <property type="match status" value="5"/>
</dbReference>
<evidence type="ECO:0000313" key="4">
    <source>
        <dbReference type="EMBL" id="KAK4464848.1"/>
    </source>
</evidence>
<protein>
    <submittedName>
        <fullName evidence="4">Fungistatic metabolite</fullName>
    </submittedName>
</protein>
<feature type="domain" description="WSC" evidence="3">
    <location>
        <begin position="380"/>
        <end position="471"/>
    </location>
</feature>
<dbReference type="Pfam" id="PF09118">
    <property type="entry name" value="GO-like_E_set"/>
    <property type="match status" value="1"/>
</dbReference>
<feature type="domain" description="WSC" evidence="3">
    <location>
        <begin position="142"/>
        <end position="235"/>
    </location>
</feature>
<name>A0AAV9HZ77_9PEZI</name>
<gene>
    <name evidence="4" type="ORF">QBC42DRAFT_262461</name>
</gene>
<keyword evidence="5" id="KW-1185">Reference proteome</keyword>
<organism evidence="4 5">
    <name type="scientific">Cladorrhinum samala</name>
    <dbReference type="NCBI Taxonomy" id="585594"/>
    <lineage>
        <taxon>Eukaryota</taxon>
        <taxon>Fungi</taxon>
        <taxon>Dikarya</taxon>
        <taxon>Ascomycota</taxon>
        <taxon>Pezizomycotina</taxon>
        <taxon>Sordariomycetes</taxon>
        <taxon>Sordariomycetidae</taxon>
        <taxon>Sordariales</taxon>
        <taxon>Podosporaceae</taxon>
        <taxon>Cladorrhinum</taxon>
    </lineage>
</organism>